<evidence type="ECO:0000256" key="4">
    <source>
        <dbReference type="ARBA" id="ARBA00023080"/>
    </source>
</evidence>
<evidence type="ECO:0000256" key="1">
    <source>
        <dbReference type="ARBA" id="ARBA00006581"/>
    </source>
</evidence>
<dbReference type="PANTHER" id="PTHR11241:SF0">
    <property type="entry name" value="DEOXYURIDINE 5'-TRIPHOSPHATE NUCLEOTIDOHYDROLASE"/>
    <property type="match status" value="1"/>
</dbReference>
<organism evidence="7 8">
    <name type="scientific">Marinobacter nauticus</name>
    <name type="common">Marinobacter hydrocarbonoclasticus</name>
    <name type="synonym">Marinobacter aquaeolei</name>
    <dbReference type="NCBI Taxonomy" id="2743"/>
    <lineage>
        <taxon>Bacteria</taxon>
        <taxon>Pseudomonadati</taxon>
        <taxon>Pseudomonadota</taxon>
        <taxon>Gammaproteobacteria</taxon>
        <taxon>Pseudomonadales</taxon>
        <taxon>Marinobacteraceae</taxon>
        <taxon>Marinobacter</taxon>
    </lineage>
</organism>
<dbReference type="GO" id="GO:0006226">
    <property type="term" value="P:dUMP biosynthetic process"/>
    <property type="evidence" value="ECO:0007669"/>
    <property type="project" value="InterPro"/>
</dbReference>
<dbReference type="RefSeq" id="WP_153740404.1">
    <property type="nucleotide sequence ID" value="NZ_WBMP01000005.1"/>
</dbReference>
<gene>
    <name evidence="7" type="ORF">F6453_1414</name>
</gene>
<dbReference type="Pfam" id="PF00692">
    <property type="entry name" value="dUTPase"/>
    <property type="match status" value="1"/>
</dbReference>
<dbReference type="InterPro" id="IPR008181">
    <property type="entry name" value="dUTPase"/>
</dbReference>
<dbReference type="PANTHER" id="PTHR11241">
    <property type="entry name" value="DEOXYURIDINE 5'-TRIPHOSPHATE NUCLEOTIDOHYDROLASE"/>
    <property type="match status" value="1"/>
</dbReference>
<dbReference type="GO" id="GO:0004170">
    <property type="term" value="F:dUTP diphosphatase activity"/>
    <property type="evidence" value="ECO:0007669"/>
    <property type="project" value="UniProtKB-EC"/>
</dbReference>
<comment type="caution">
    <text evidence="7">The sequence shown here is derived from an EMBL/GenBank/DDBJ whole genome shotgun (WGS) entry which is preliminary data.</text>
</comment>
<reference evidence="7 8" key="1">
    <citation type="submission" date="2019-10" db="EMBL/GenBank/DDBJ databases">
        <title>Draft genome sequence of Marinobacter hydrocarbonoclasticus NCT7M from the microbiome of the marine copepod.</title>
        <authorList>
            <person name="Nuttall R."/>
            <person name="Sharma G."/>
            <person name="Moisander P."/>
        </authorList>
    </citation>
    <scope>NUCLEOTIDE SEQUENCE [LARGE SCALE GENOMIC DNA]</scope>
    <source>
        <strain evidence="7 8">NCT7M</strain>
    </source>
</reference>
<dbReference type="GO" id="GO:0000287">
    <property type="term" value="F:magnesium ion binding"/>
    <property type="evidence" value="ECO:0007669"/>
    <property type="project" value="InterPro"/>
</dbReference>
<dbReference type="AlphaFoldDB" id="A0A833JS10"/>
<accession>A0A833JS10</accession>
<name>A0A833JS10_MARNT</name>
<dbReference type="SUPFAM" id="SSF51283">
    <property type="entry name" value="dUTPase-like"/>
    <property type="match status" value="1"/>
</dbReference>
<sequence>MNIGFVGISCRRVHPDAYPLRRGSSQAAATDVAYVGTQQLDIYPGCVAKLPTGWAFAVPDNVGMLILPRSGLSTKSGLRPANTPGLLDPDYRGELFVALENFSNEIRCVSPGDYIAQLMFTPFYKPLFQVENVLQETERGDGGFGSTEERGRG</sequence>
<dbReference type="Gene3D" id="2.70.40.10">
    <property type="match status" value="1"/>
</dbReference>
<comment type="catalytic activity">
    <reaction evidence="5">
        <text>dUTP + H2O = dUMP + diphosphate + H(+)</text>
        <dbReference type="Rhea" id="RHEA:10248"/>
        <dbReference type="ChEBI" id="CHEBI:15377"/>
        <dbReference type="ChEBI" id="CHEBI:15378"/>
        <dbReference type="ChEBI" id="CHEBI:33019"/>
        <dbReference type="ChEBI" id="CHEBI:61555"/>
        <dbReference type="ChEBI" id="CHEBI:246422"/>
        <dbReference type="EC" id="3.6.1.23"/>
    </reaction>
</comment>
<evidence type="ECO:0000313" key="8">
    <source>
        <dbReference type="Proteomes" id="UP000469950"/>
    </source>
</evidence>
<dbReference type="InterPro" id="IPR036157">
    <property type="entry name" value="dUTPase-like_sf"/>
</dbReference>
<dbReference type="NCBIfam" id="NF001862">
    <property type="entry name" value="PRK00601.1"/>
    <property type="match status" value="1"/>
</dbReference>
<feature type="domain" description="dUTPase-like" evidence="6">
    <location>
        <begin position="22"/>
        <end position="147"/>
    </location>
</feature>
<dbReference type="EMBL" id="WBMP01000005">
    <property type="protein sequence ID" value="KAE8546168.1"/>
    <property type="molecule type" value="Genomic_DNA"/>
</dbReference>
<dbReference type="GO" id="GO:0046081">
    <property type="term" value="P:dUTP catabolic process"/>
    <property type="evidence" value="ECO:0007669"/>
    <property type="project" value="InterPro"/>
</dbReference>
<evidence type="ECO:0000313" key="7">
    <source>
        <dbReference type="EMBL" id="KAE8546168.1"/>
    </source>
</evidence>
<evidence type="ECO:0000259" key="6">
    <source>
        <dbReference type="Pfam" id="PF00692"/>
    </source>
</evidence>
<proteinExistence type="inferred from homology"/>
<dbReference type="CDD" id="cd07557">
    <property type="entry name" value="trimeric_dUTPase"/>
    <property type="match status" value="1"/>
</dbReference>
<dbReference type="InterPro" id="IPR033704">
    <property type="entry name" value="dUTPase_trimeric"/>
</dbReference>
<comment type="similarity">
    <text evidence="1">Belongs to the dUTPase family.</text>
</comment>
<evidence type="ECO:0000256" key="3">
    <source>
        <dbReference type="ARBA" id="ARBA00022801"/>
    </source>
</evidence>
<dbReference type="EC" id="3.6.1.23" evidence="2"/>
<keyword evidence="3 7" id="KW-0378">Hydrolase</keyword>
<evidence type="ECO:0000256" key="2">
    <source>
        <dbReference type="ARBA" id="ARBA00012379"/>
    </source>
</evidence>
<evidence type="ECO:0000256" key="5">
    <source>
        <dbReference type="ARBA" id="ARBA00047686"/>
    </source>
</evidence>
<protein>
    <recommendedName>
        <fullName evidence="2">dUTP diphosphatase</fullName>
        <ecNumber evidence="2">3.6.1.23</ecNumber>
    </recommendedName>
</protein>
<dbReference type="Proteomes" id="UP000469950">
    <property type="component" value="Unassembled WGS sequence"/>
</dbReference>
<keyword evidence="4" id="KW-0546">Nucleotide metabolism</keyword>
<dbReference type="InterPro" id="IPR029054">
    <property type="entry name" value="dUTPase-like"/>
</dbReference>